<dbReference type="AlphaFoldDB" id="A0A1X1W790"/>
<keyword evidence="2" id="KW-0472">Membrane</keyword>
<evidence type="ECO:0000313" key="6">
    <source>
        <dbReference type="Proteomes" id="UP001084650"/>
    </source>
</evidence>
<protein>
    <submittedName>
        <fullName evidence="4">Uncharacterized protein</fullName>
    </submittedName>
</protein>
<evidence type="ECO:0000256" key="1">
    <source>
        <dbReference type="SAM" id="MobiDB-lite"/>
    </source>
</evidence>
<dbReference type="Proteomes" id="UP000193622">
    <property type="component" value="Unassembled WGS sequence"/>
</dbReference>
<name>A0A1X1W790_MYCIR</name>
<organism evidence="4 5">
    <name type="scientific">Mycolicibacterium iranicum</name>
    <name type="common">Mycobacterium iranicum</name>
    <dbReference type="NCBI Taxonomy" id="912594"/>
    <lineage>
        <taxon>Bacteria</taxon>
        <taxon>Bacillati</taxon>
        <taxon>Actinomycetota</taxon>
        <taxon>Actinomycetes</taxon>
        <taxon>Mycobacteriales</taxon>
        <taxon>Mycobacteriaceae</taxon>
        <taxon>Mycolicibacterium</taxon>
    </lineage>
</organism>
<accession>A0A1X1W790</accession>
<keyword evidence="6" id="KW-1185">Reference proteome</keyword>
<feature type="transmembrane region" description="Helical" evidence="2">
    <location>
        <begin position="281"/>
        <end position="302"/>
    </location>
</feature>
<feature type="transmembrane region" description="Helical" evidence="2">
    <location>
        <begin position="255"/>
        <end position="275"/>
    </location>
</feature>
<evidence type="ECO:0000313" key="3">
    <source>
        <dbReference type="EMBL" id="MCZ0730987.1"/>
    </source>
</evidence>
<reference evidence="4 5" key="1">
    <citation type="submission" date="2016-01" db="EMBL/GenBank/DDBJ databases">
        <title>The new phylogeny of the genus Mycobacterium.</title>
        <authorList>
            <person name="Tarcisio F."/>
            <person name="Conor M."/>
            <person name="Antonella G."/>
            <person name="Elisabetta G."/>
            <person name="Giulia F.S."/>
            <person name="Sara T."/>
            <person name="Anna F."/>
            <person name="Clotilde B."/>
            <person name="Roberto B."/>
            <person name="Veronica D.S."/>
            <person name="Fabio R."/>
            <person name="Monica P."/>
            <person name="Olivier J."/>
            <person name="Enrico T."/>
            <person name="Nicola S."/>
        </authorList>
    </citation>
    <scope>NUCLEOTIDE SEQUENCE [LARGE SCALE GENOMIC DNA]</scope>
    <source>
        <strain evidence="4 5">DSM 45541</strain>
    </source>
</reference>
<sequence length="399" mass="42958">MSAQDVVLVTGPPRAGVTSMAAALRRRMPSYRFVEADDVGGMPVPVAVVFVASAVAPVVESDCALVDFATNVVIGVVSKIDDHRDWRRVLAANRERLGMPWIGAAAAPRLGKPSLDELVRLMEAELADPERITLRTREFRAALLRDEREELSRRRRVAVSDRARTLRSDVQQARLVSTQTARRRCAALRAELIDETATLRSHQVPGFAERVRRRCDDVLAEIDSDIAAHTNHTATWFAVAVTGPPLRSHRLENRLMAVLGAGFGFGVALVVTRLVTGLAPGLAAAGLVTGVGVGAATAVWVIRARALLHVRAVLQSWVVEISAAVRAAAEEKVATSMLAAEAALASESAAAGAAEDVEFGRKIAAIDAELRKHLRSREDPHLLPLGRPPGESHLNRSCE</sequence>
<evidence type="ECO:0000256" key="2">
    <source>
        <dbReference type="SAM" id="Phobius"/>
    </source>
</evidence>
<comment type="caution">
    <text evidence="4">The sequence shown here is derived from an EMBL/GenBank/DDBJ whole genome shotgun (WGS) entry which is preliminary data.</text>
</comment>
<feature type="region of interest" description="Disordered" evidence="1">
    <location>
        <begin position="377"/>
        <end position="399"/>
    </location>
</feature>
<proteinExistence type="predicted"/>
<dbReference type="EMBL" id="LQPC01000065">
    <property type="protein sequence ID" value="ORV82487.1"/>
    <property type="molecule type" value="Genomic_DNA"/>
</dbReference>
<keyword evidence="2" id="KW-1133">Transmembrane helix</keyword>
<evidence type="ECO:0000313" key="5">
    <source>
        <dbReference type="Proteomes" id="UP000193622"/>
    </source>
</evidence>
<dbReference type="EMBL" id="JAPQYE010000013">
    <property type="protein sequence ID" value="MCZ0730987.1"/>
    <property type="molecule type" value="Genomic_DNA"/>
</dbReference>
<dbReference type="Proteomes" id="UP001084650">
    <property type="component" value="Unassembled WGS sequence"/>
</dbReference>
<keyword evidence="2" id="KW-0812">Transmembrane</keyword>
<gene>
    <name evidence="4" type="ORF">AWC12_28230</name>
    <name evidence="3" type="ORF">OY187_23320</name>
</gene>
<evidence type="ECO:0000313" key="4">
    <source>
        <dbReference type="EMBL" id="ORV82487.1"/>
    </source>
</evidence>
<reference evidence="3" key="2">
    <citation type="submission" date="2022-12" db="EMBL/GenBank/DDBJ databases">
        <title>Whole genome sequence of Mycolicibacterium iranicum strain SBH312.</title>
        <authorList>
            <person name="Jani J."/>
            <person name="Arifin Mustapha Z."/>
            <person name="Ahmed K."/>
            <person name="Kai Ling C."/>
        </authorList>
    </citation>
    <scope>NUCLEOTIDE SEQUENCE</scope>
    <source>
        <strain evidence="3">SBH312</strain>
    </source>
</reference>
<dbReference type="RefSeq" id="WP_085178187.1">
    <property type="nucleotide sequence ID" value="NZ_JAPQYE010000013.1"/>
</dbReference>